<dbReference type="Proteomes" id="UP000036947">
    <property type="component" value="Unassembled WGS sequence"/>
</dbReference>
<keyword evidence="2 6" id="KW-0812">Transmembrane</keyword>
<dbReference type="GO" id="GO:0005886">
    <property type="term" value="C:plasma membrane"/>
    <property type="evidence" value="ECO:0007669"/>
    <property type="project" value="InterPro"/>
</dbReference>
<feature type="compositionally biased region" description="Basic and acidic residues" evidence="5">
    <location>
        <begin position="240"/>
        <end position="252"/>
    </location>
</feature>
<dbReference type="Pfam" id="PF06687">
    <property type="entry name" value="SUR7"/>
    <property type="match status" value="1"/>
</dbReference>
<dbReference type="OrthoDB" id="2354757at2759"/>
<comment type="caution">
    <text evidence="8">The sequence shown here is derived from an EMBL/GenBank/DDBJ whole genome shotgun (WGS) entry which is preliminary data.</text>
</comment>
<feature type="signal peptide" evidence="7">
    <location>
        <begin position="1"/>
        <end position="25"/>
    </location>
</feature>
<protein>
    <submittedName>
        <fullName evidence="8">pH-response regulator protein palI/RIM9</fullName>
    </submittedName>
</protein>
<evidence type="ECO:0000256" key="5">
    <source>
        <dbReference type="SAM" id="MobiDB-lite"/>
    </source>
</evidence>
<evidence type="ECO:0000256" key="7">
    <source>
        <dbReference type="SAM" id="SignalP"/>
    </source>
</evidence>
<sequence>MLRPATPLSVLLLAAFVLLLLSVLSVPVTTFVPLGRFKDITFGVFGHCKDGGACSSIGIGYDTGNLLNNDKQAFDLPTNVRDTLSAILVVHPVGAFLTLVMFVMAVVSHLHAPSHSARYLLVLFIFILITFLVCLLAFLIDILLFIPHLAWGSYIVLAATIMVALSGVVSFAMRRTLVSRKSRKKRIAENAEMSGENYYNREGQSKSTVGVITSRPTVPMVSGGISGGGDNLPTFATFENQRKDDQVSDERIPLTQRSPSERSPNAMPNEMANAGEVAAFNAARMSPSRDRYGNPVNGPPDTYGMPRSQSADSMNRRGRGDMGPGGGYRGRGGYGRGGYDNYGVPMRGRGGYGPPGRGGPRGGRAGYGPPPRGAYGMRGGRSPPPSYANAPGQYDRNPSADAYYGQPSESSLDHSFNASNNASMPSINNGYGAYNHDNELPRAESPPPLAGSETARGIGPVIEMDATPAEAPNAFGQYGRIRDSDVDVAGMVGLQQGRAPGRHDTVMSDGSKYSTDEAYAPPRAAWNENSGRNLPLAASPAGSQQRPTAELSGRNTPPVNPPQGSNYYEDVDPRFAGSARPNNNAPPPAEPVYEDVHATVGGARSPAESERSNFTSISQRGVNPRWNPNHPPTPQYQGVPPRRPVQQQQQRQDMLLDNPDFQLAGNRPQGAQRGGPGMIPGSAYPTGPL</sequence>
<evidence type="ECO:0000256" key="4">
    <source>
        <dbReference type="ARBA" id="ARBA00023136"/>
    </source>
</evidence>
<dbReference type="STRING" id="1163406.A0A0L0MZW7"/>
<dbReference type="InterPro" id="IPR009571">
    <property type="entry name" value="SUR7/Rim9-like_fungi"/>
</dbReference>
<evidence type="ECO:0000256" key="3">
    <source>
        <dbReference type="ARBA" id="ARBA00022989"/>
    </source>
</evidence>
<keyword evidence="9" id="KW-1185">Reference proteome</keyword>
<evidence type="ECO:0000313" key="9">
    <source>
        <dbReference type="Proteomes" id="UP000036947"/>
    </source>
</evidence>
<evidence type="ECO:0000256" key="2">
    <source>
        <dbReference type="ARBA" id="ARBA00022692"/>
    </source>
</evidence>
<dbReference type="GO" id="GO:0032153">
    <property type="term" value="C:cell division site"/>
    <property type="evidence" value="ECO:0007669"/>
    <property type="project" value="TreeGrafter"/>
</dbReference>
<dbReference type="AlphaFoldDB" id="A0A0L0MZW7"/>
<dbReference type="EMBL" id="LFRF01000037">
    <property type="protein sequence ID" value="KND87346.1"/>
    <property type="molecule type" value="Genomic_DNA"/>
</dbReference>
<evidence type="ECO:0000313" key="8">
    <source>
        <dbReference type="EMBL" id="KND87346.1"/>
    </source>
</evidence>
<feature type="compositionally biased region" description="Polar residues" evidence="5">
    <location>
        <begin position="407"/>
        <end position="429"/>
    </location>
</feature>
<feature type="compositionally biased region" description="Gly residues" evidence="5">
    <location>
        <begin position="321"/>
        <end position="340"/>
    </location>
</feature>
<dbReference type="InterPro" id="IPR051380">
    <property type="entry name" value="pH-response_reg_palI/RIM9"/>
</dbReference>
<comment type="subcellular location">
    <subcellularLocation>
        <location evidence="1">Membrane</location>
        <topology evidence="1">Multi-pass membrane protein</topology>
    </subcellularLocation>
</comment>
<dbReference type="PANTHER" id="PTHR28013:SF3">
    <property type="entry name" value="PROTEIN DCV1-RELATED"/>
    <property type="match status" value="1"/>
</dbReference>
<proteinExistence type="predicted"/>
<feature type="compositionally biased region" description="Polar residues" evidence="5">
    <location>
        <begin position="541"/>
        <end position="566"/>
    </location>
</feature>
<organism evidence="8 9">
    <name type="scientific">Tolypocladium ophioglossoides (strain CBS 100239)</name>
    <name type="common">Snaketongue truffleclub</name>
    <name type="synonym">Elaphocordyceps ophioglossoides</name>
    <dbReference type="NCBI Taxonomy" id="1163406"/>
    <lineage>
        <taxon>Eukaryota</taxon>
        <taxon>Fungi</taxon>
        <taxon>Dikarya</taxon>
        <taxon>Ascomycota</taxon>
        <taxon>Pezizomycotina</taxon>
        <taxon>Sordariomycetes</taxon>
        <taxon>Hypocreomycetidae</taxon>
        <taxon>Hypocreales</taxon>
        <taxon>Ophiocordycipitaceae</taxon>
        <taxon>Tolypocladium</taxon>
    </lineage>
</organism>
<feature type="chain" id="PRO_5005544526" evidence="7">
    <location>
        <begin position="26"/>
        <end position="689"/>
    </location>
</feature>
<dbReference type="PANTHER" id="PTHR28013">
    <property type="entry name" value="PROTEIN DCV1-RELATED"/>
    <property type="match status" value="1"/>
</dbReference>
<gene>
    <name evidence="8" type="ORF">TOPH_07962</name>
</gene>
<feature type="region of interest" description="Disordered" evidence="5">
    <location>
        <begin position="287"/>
        <end position="689"/>
    </location>
</feature>
<evidence type="ECO:0000256" key="6">
    <source>
        <dbReference type="SAM" id="Phobius"/>
    </source>
</evidence>
<accession>A0A0L0MZW7</accession>
<feature type="transmembrane region" description="Helical" evidence="6">
    <location>
        <begin position="84"/>
        <end position="107"/>
    </location>
</feature>
<dbReference type="GO" id="GO:0035838">
    <property type="term" value="C:growing cell tip"/>
    <property type="evidence" value="ECO:0007669"/>
    <property type="project" value="TreeGrafter"/>
</dbReference>
<feature type="transmembrane region" description="Helical" evidence="6">
    <location>
        <begin position="119"/>
        <end position="145"/>
    </location>
</feature>
<keyword evidence="4 6" id="KW-0472">Membrane</keyword>
<reference evidence="8 9" key="1">
    <citation type="journal article" date="2015" name="BMC Genomics">
        <title>The genome of the truffle-parasite Tolypocladium ophioglossoides and the evolution of antifungal peptaibiotics.</title>
        <authorList>
            <person name="Quandt C.A."/>
            <person name="Bushley K.E."/>
            <person name="Spatafora J.W."/>
        </authorList>
    </citation>
    <scope>NUCLEOTIDE SEQUENCE [LARGE SCALE GENOMIC DNA]</scope>
    <source>
        <strain evidence="8 9">CBS 100239</strain>
    </source>
</reference>
<feature type="region of interest" description="Disordered" evidence="5">
    <location>
        <begin position="240"/>
        <end position="267"/>
    </location>
</feature>
<feature type="compositionally biased region" description="Low complexity" evidence="5">
    <location>
        <begin position="635"/>
        <end position="652"/>
    </location>
</feature>
<keyword evidence="3 6" id="KW-1133">Transmembrane helix</keyword>
<feature type="compositionally biased region" description="Polar residues" evidence="5">
    <location>
        <begin position="612"/>
        <end position="621"/>
    </location>
</feature>
<feature type="transmembrane region" description="Helical" evidence="6">
    <location>
        <begin position="151"/>
        <end position="173"/>
    </location>
</feature>
<evidence type="ECO:0000256" key="1">
    <source>
        <dbReference type="ARBA" id="ARBA00004141"/>
    </source>
</evidence>
<feature type="compositionally biased region" description="Gly residues" evidence="5">
    <location>
        <begin position="348"/>
        <end position="366"/>
    </location>
</feature>
<keyword evidence="7" id="KW-0732">Signal</keyword>
<name>A0A0L0MZW7_TOLOC</name>